<dbReference type="AlphaFoldDB" id="A0A2T0W3S2"/>
<dbReference type="RefSeq" id="WP_106195090.1">
    <property type="nucleotide sequence ID" value="NZ_PVTO01000022.1"/>
</dbReference>
<organism evidence="1 2">
    <name type="scientific">Alkalibacterium olivapovliticus</name>
    <dbReference type="NCBI Taxonomy" id="99907"/>
    <lineage>
        <taxon>Bacteria</taxon>
        <taxon>Bacillati</taxon>
        <taxon>Bacillota</taxon>
        <taxon>Bacilli</taxon>
        <taxon>Lactobacillales</taxon>
        <taxon>Carnobacteriaceae</taxon>
        <taxon>Alkalibacterium</taxon>
    </lineage>
</organism>
<keyword evidence="2" id="KW-1185">Reference proteome</keyword>
<name>A0A2T0W3S2_9LACT</name>
<proteinExistence type="predicted"/>
<dbReference type="Proteomes" id="UP000238205">
    <property type="component" value="Unassembled WGS sequence"/>
</dbReference>
<reference evidence="1 2" key="1">
    <citation type="submission" date="2018-03" db="EMBL/GenBank/DDBJ databases">
        <title>Genomic Encyclopedia of Archaeal and Bacterial Type Strains, Phase II (KMG-II): from individual species to whole genera.</title>
        <authorList>
            <person name="Goeker M."/>
        </authorList>
    </citation>
    <scope>NUCLEOTIDE SEQUENCE [LARGE SCALE GENOMIC DNA]</scope>
    <source>
        <strain evidence="1 2">DSM 13175</strain>
    </source>
</reference>
<comment type="caution">
    <text evidence="1">The sequence shown here is derived from an EMBL/GenBank/DDBJ whole genome shotgun (WGS) entry which is preliminary data.</text>
</comment>
<gene>
    <name evidence="1" type="ORF">CLV38_12243</name>
</gene>
<dbReference type="EMBL" id="PVTO01000022">
    <property type="protein sequence ID" value="PRY80107.1"/>
    <property type="molecule type" value="Genomic_DNA"/>
</dbReference>
<protein>
    <submittedName>
        <fullName evidence="1">Uncharacterized protein</fullName>
    </submittedName>
</protein>
<dbReference type="OrthoDB" id="2168178at2"/>
<sequence length="98" mass="11138">MEKSTILRPTDDTQTLYKYVLEGKETTVSLSIEDDCIFSNADGEIDCPLDMILRKNKIDAEDLKKWQIADISFIEISGNVENLLRKINCATVLNILRS</sequence>
<evidence type="ECO:0000313" key="2">
    <source>
        <dbReference type="Proteomes" id="UP000238205"/>
    </source>
</evidence>
<evidence type="ECO:0000313" key="1">
    <source>
        <dbReference type="EMBL" id="PRY80107.1"/>
    </source>
</evidence>
<accession>A0A2T0W3S2</accession>